<dbReference type="Proteomes" id="UP000317650">
    <property type="component" value="Chromosome 3"/>
</dbReference>
<protein>
    <submittedName>
        <fullName evidence="2">Uncharacterized protein</fullName>
    </submittedName>
</protein>
<evidence type="ECO:0000256" key="1">
    <source>
        <dbReference type="SAM" id="MobiDB-lite"/>
    </source>
</evidence>
<feature type="compositionally biased region" description="Basic and acidic residues" evidence="1">
    <location>
        <begin position="136"/>
        <end position="147"/>
    </location>
</feature>
<dbReference type="EMBL" id="PYDT01000006">
    <property type="protein sequence ID" value="THU57381.1"/>
    <property type="molecule type" value="Genomic_DNA"/>
</dbReference>
<dbReference type="AlphaFoldDB" id="A0A4S8J779"/>
<proteinExistence type="predicted"/>
<evidence type="ECO:0000313" key="2">
    <source>
        <dbReference type="EMBL" id="THU57381.1"/>
    </source>
</evidence>
<feature type="region of interest" description="Disordered" evidence="1">
    <location>
        <begin position="40"/>
        <end position="113"/>
    </location>
</feature>
<feature type="compositionally biased region" description="Polar residues" evidence="1">
    <location>
        <begin position="149"/>
        <end position="158"/>
    </location>
</feature>
<feature type="compositionally biased region" description="Pro residues" evidence="1">
    <location>
        <begin position="46"/>
        <end position="56"/>
    </location>
</feature>
<dbReference type="PANTHER" id="PTHR33785:SF5">
    <property type="entry name" value="SERINE_ARGININE REPETITIVE MATRIX PROTEIN"/>
    <property type="match status" value="1"/>
</dbReference>
<reference evidence="2 3" key="1">
    <citation type="journal article" date="2019" name="Nat. Plants">
        <title>Genome sequencing of Musa balbisiana reveals subgenome evolution and function divergence in polyploid bananas.</title>
        <authorList>
            <person name="Yao X."/>
        </authorList>
    </citation>
    <scope>NUCLEOTIDE SEQUENCE [LARGE SCALE GENOMIC DNA]</scope>
    <source>
        <strain evidence="3">cv. DH-PKW</strain>
        <tissue evidence="2">Leaves</tissue>
    </source>
</reference>
<name>A0A4S8J779_MUSBA</name>
<sequence>MGAEEEKACGSATAAVTEGVVVEPTALLDEYWFFHNALESSRRPPPRILPSSPPPSQAKEYVGSSVSHREGSITRRPSGFDGKPGRKLLRAPSMPSYRTRQEESSDMASPRRKIADGCNALVRAPSLPAYCDDRDDATPRDVRDRSRPTRSSKLQHCLSSCDDQRRPQPASACATTPNPSIPRFRPPRDWKEEASNYKYFASQTRLFSDASYMRSIQGKKWRSYSDLESFEIQGFKDLGFVFDKEASNAGLADVIPGLRERRNSDDGHGGVPRPYLSEAWFVERSAPPRLEWAEKRSAADMKEQLRFWARAVACNAKQDC</sequence>
<accession>A0A4S8J779</accession>
<gene>
    <name evidence="2" type="ORF">C4D60_Mb03t02920</name>
</gene>
<feature type="region of interest" description="Disordered" evidence="1">
    <location>
        <begin position="129"/>
        <end position="188"/>
    </location>
</feature>
<comment type="caution">
    <text evidence="2">The sequence shown here is derived from an EMBL/GenBank/DDBJ whole genome shotgun (WGS) entry which is preliminary data.</text>
</comment>
<keyword evidence="3" id="KW-1185">Reference proteome</keyword>
<dbReference type="PANTHER" id="PTHR33785">
    <property type="entry name" value="OS06G0550800 PROTEIN"/>
    <property type="match status" value="1"/>
</dbReference>
<organism evidence="2 3">
    <name type="scientific">Musa balbisiana</name>
    <name type="common">Banana</name>
    <dbReference type="NCBI Taxonomy" id="52838"/>
    <lineage>
        <taxon>Eukaryota</taxon>
        <taxon>Viridiplantae</taxon>
        <taxon>Streptophyta</taxon>
        <taxon>Embryophyta</taxon>
        <taxon>Tracheophyta</taxon>
        <taxon>Spermatophyta</taxon>
        <taxon>Magnoliopsida</taxon>
        <taxon>Liliopsida</taxon>
        <taxon>Zingiberales</taxon>
        <taxon>Musaceae</taxon>
        <taxon>Musa</taxon>
    </lineage>
</organism>
<evidence type="ECO:0000313" key="3">
    <source>
        <dbReference type="Proteomes" id="UP000317650"/>
    </source>
</evidence>